<evidence type="ECO:0008006" key="3">
    <source>
        <dbReference type="Google" id="ProtNLM"/>
    </source>
</evidence>
<protein>
    <recommendedName>
        <fullName evidence="3">YcaO domain-containing protein</fullName>
    </recommendedName>
</protein>
<name>A0A7G9GY60_9FUSO</name>
<reference evidence="1 2" key="1">
    <citation type="submission" date="2020-08" db="EMBL/GenBank/DDBJ databases">
        <authorList>
            <person name="Liu C."/>
            <person name="Sun Q."/>
        </authorList>
    </citation>
    <scope>NUCLEOTIDE SEQUENCE [LARGE SCALE GENOMIC DNA]</scope>
    <source>
        <strain evidence="1 2">NSJ-57</strain>
    </source>
</reference>
<accession>A0A7G9GY60</accession>
<dbReference type="AlphaFoldDB" id="A0A7G9GY60"/>
<keyword evidence="2" id="KW-1185">Reference proteome</keyword>
<dbReference type="KEGG" id="fho:H9Q81_02570"/>
<gene>
    <name evidence="1" type="ORF">H9Q81_02570</name>
</gene>
<sequence>MEEQSILNYCIKNFLKNYNTQPRFKASVDSKYIEVELFFSQGDLNPISVGFCSNYNSLNEGYCTAAINAFKNLDSSLLP</sequence>
<proteinExistence type="predicted"/>
<dbReference type="RefSeq" id="WP_176838545.1">
    <property type="nucleotide sequence ID" value="NZ_CP060637.1"/>
</dbReference>
<evidence type="ECO:0000313" key="1">
    <source>
        <dbReference type="EMBL" id="QNM15742.1"/>
    </source>
</evidence>
<organism evidence="1 2">
    <name type="scientific">Fusobacterium hominis</name>
    <dbReference type="NCBI Taxonomy" id="2764326"/>
    <lineage>
        <taxon>Bacteria</taxon>
        <taxon>Fusobacteriati</taxon>
        <taxon>Fusobacteriota</taxon>
        <taxon>Fusobacteriia</taxon>
        <taxon>Fusobacteriales</taxon>
        <taxon>Fusobacteriaceae</taxon>
        <taxon>Fusobacterium</taxon>
    </lineage>
</organism>
<dbReference type="Proteomes" id="UP000515913">
    <property type="component" value="Chromosome"/>
</dbReference>
<evidence type="ECO:0000313" key="2">
    <source>
        <dbReference type="Proteomes" id="UP000515913"/>
    </source>
</evidence>
<dbReference type="EMBL" id="CP060637">
    <property type="protein sequence ID" value="QNM15742.1"/>
    <property type="molecule type" value="Genomic_DNA"/>
</dbReference>